<dbReference type="Proteomes" id="UP001149079">
    <property type="component" value="Unassembled WGS sequence"/>
</dbReference>
<organism evidence="2 3">
    <name type="scientific">Penicillium bovifimosum</name>
    <dbReference type="NCBI Taxonomy" id="126998"/>
    <lineage>
        <taxon>Eukaryota</taxon>
        <taxon>Fungi</taxon>
        <taxon>Dikarya</taxon>
        <taxon>Ascomycota</taxon>
        <taxon>Pezizomycotina</taxon>
        <taxon>Eurotiomycetes</taxon>
        <taxon>Eurotiomycetidae</taxon>
        <taxon>Eurotiales</taxon>
        <taxon>Aspergillaceae</taxon>
        <taxon>Penicillium</taxon>
    </lineage>
</organism>
<dbReference type="AlphaFoldDB" id="A0A9W9HC43"/>
<reference evidence="2" key="2">
    <citation type="journal article" date="2023" name="IMA Fungus">
        <title>Comparative genomic study of the Penicillium genus elucidates a diverse pangenome and 15 lateral gene transfer events.</title>
        <authorList>
            <person name="Petersen C."/>
            <person name="Sorensen T."/>
            <person name="Nielsen M.R."/>
            <person name="Sondergaard T.E."/>
            <person name="Sorensen J.L."/>
            <person name="Fitzpatrick D.A."/>
            <person name="Frisvad J.C."/>
            <person name="Nielsen K.L."/>
        </authorList>
    </citation>
    <scope>NUCLEOTIDE SEQUENCE</scope>
    <source>
        <strain evidence="2">IBT 22155</strain>
    </source>
</reference>
<name>A0A9W9HC43_9EURO</name>
<evidence type="ECO:0000313" key="3">
    <source>
        <dbReference type="Proteomes" id="UP001149079"/>
    </source>
</evidence>
<feature type="compositionally biased region" description="Polar residues" evidence="1">
    <location>
        <begin position="34"/>
        <end position="45"/>
    </location>
</feature>
<dbReference type="GeneID" id="81402588"/>
<proteinExistence type="predicted"/>
<comment type="caution">
    <text evidence="2">The sequence shown here is derived from an EMBL/GenBank/DDBJ whole genome shotgun (WGS) entry which is preliminary data.</text>
</comment>
<keyword evidence="3" id="KW-1185">Reference proteome</keyword>
<accession>A0A9W9HC43</accession>
<feature type="region of interest" description="Disordered" evidence="1">
    <location>
        <begin position="1"/>
        <end position="101"/>
    </location>
</feature>
<feature type="compositionally biased region" description="Basic and acidic residues" evidence="1">
    <location>
        <begin position="14"/>
        <end position="25"/>
    </location>
</feature>
<evidence type="ECO:0008006" key="4">
    <source>
        <dbReference type="Google" id="ProtNLM"/>
    </source>
</evidence>
<dbReference type="EMBL" id="JAPQKL010000002">
    <property type="protein sequence ID" value="KAJ5143887.1"/>
    <property type="molecule type" value="Genomic_DNA"/>
</dbReference>
<gene>
    <name evidence="2" type="ORF">N7515_002674</name>
</gene>
<dbReference type="OrthoDB" id="5374349at2759"/>
<protein>
    <recommendedName>
        <fullName evidence="4">RRM domain-containing protein</fullName>
    </recommendedName>
</protein>
<reference evidence="2" key="1">
    <citation type="submission" date="2022-11" db="EMBL/GenBank/DDBJ databases">
        <authorList>
            <person name="Petersen C."/>
        </authorList>
    </citation>
    <scope>NUCLEOTIDE SEQUENCE</scope>
    <source>
        <strain evidence="2">IBT 22155</strain>
    </source>
</reference>
<evidence type="ECO:0000313" key="2">
    <source>
        <dbReference type="EMBL" id="KAJ5143887.1"/>
    </source>
</evidence>
<sequence>MAEKNPVSFDEIIQADREKKQKEELANQLLLGKNRTTNAPGSGSRANKKAQHKTQDAKPGSLASRIGVTKRTASPTGQPNKNKSAPITNHTRPRNHYGRKDRINSDQVQAAFTAENVAPSAPGGDILRIVGGSNSDLSIKGASGPFIVVGRNFAPGTTAADIQSALEPITGPMLSCRITANYPSVVAEFAYGERSAAELVVANFHNQRADGRLLTMTLKTNQYTPPSTPFDPFSALRAQADQERIRARGGLGLRNDLLGQTQGNSQPGLYSDAMTVDAPARNTQKYRRKWNR</sequence>
<feature type="compositionally biased region" description="Polar residues" evidence="1">
    <location>
        <begin position="71"/>
        <end position="90"/>
    </location>
</feature>
<dbReference type="RefSeq" id="XP_056525531.1">
    <property type="nucleotide sequence ID" value="XM_056663418.1"/>
</dbReference>
<evidence type="ECO:0000256" key="1">
    <source>
        <dbReference type="SAM" id="MobiDB-lite"/>
    </source>
</evidence>